<dbReference type="Gene3D" id="1.20.5.170">
    <property type="match status" value="1"/>
</dbReference>
<comment type="caution">
    <text evidence="4">The sequence shown here is derived from an EMBL/GenBank/DDBJ whole genome shotgun (WGS) entry which is preliminary data.</text>
</comment>
<feature type="compositionally biased region" description="Polar residues" evidence="2">
    <location>
        <begin position="508"/>
        <end position="534"/>
    </location>
</feature>
<feature type="coiled-coil region" evidence="1">
    <location>
        <begin position="637"/>
        <end position="664"/>
    </location>
</feature>
<feature type="compositionally biased region" description="Acidic residues" evidence="2">
    <location>
        <begin position="546"/>
        <end position="567"/>
    </location>
</feature>
<dbReference type="PROSITE" id="PS50217">
    <property type="entry name" value="BZIP"/>
    <property type="match status" value="1"/>
</dbReference>
<organism evidence="4 5">
    <name type="scientific">Synchytrium endobioticum</name>
    <dbReference type="NCBI Taxonomy" id="286115"/>
    <lineage>
        <taxon>Eukaryota</taxon>
        <taxon>Fungi</taxon>
        <taxon>Fungi incertae sedis</taxon>
        <taxon>Chytridiomycota</taxon>
        <taxon>Chytridiomycota incertae sedis</taxon>
        <taxon>Chytridiomycetes</taxon>
        <taxon>Synchytriales</taxon>
        <taxon>Synchytriaceae</taxon>
        <taxon>Synchytrium</taxon>
    </lineage>
</organism>
<gene>
    <name evidence="4" type="ORF">SeLEV6574_g02367</name>
</gene>
<reference evidence="4 5" key="1">
    <citation type="journal article" date="2019" name="Sci. Rep.">
        <title>Comparative genomics of chytrid fungi reveal insights into the obligate biotrophic and pathogenic lifestyle of Synchytrium endobioticum.</title>
        <authorList>
            <person name="van de Vossenberg B.T.L.H."/>
            <person name="Warris S."/>
            <person name="Nguyen H.D.T."/>
            <person name="van Gent-Pelzer M.P.E."/>
            <person name="Joly D.L."/>
            <person name="van de Geest H.C."/>
            <person name="Bonants P.J.M."/>
            <person name="Smith D.S."/>
            <person name="Levesque C.A."/>
            <person name="van der Lee T.A.J."/>
        </authorList>
    </citation>
    <scope>NUCLEOTIDE SEQUENCE [LARGE SCALE GENOMIC DNA]</scope>
    <source>
        <strain evidence="4 5">LEV6574</strain>
    </source>
</reference>
<evidence type="ECO:0000313" key="4">
    <source>
        <dbReference type="EMBL" id="TPX47907.1"/>
    </source>
</evidence>
<dbReference type="GO" id="GO:0003700">
    <property type="term" value="F:DNA-binding transcription factor activity"/>
    <property type="evidence" value="ECO:0007669"/>
    <property type="project" value="InterPro"/>
</dbReference>
<dbReference type="Pfam" id="PF00170">
    <property type="entry name" value="bZIP_1"/>
    <property type="match status" value="1"/>
</dbReference>
<dbReference type="AlphaFoldDB" id="A0A507D952"/>
<keyword evidence="1" id="KW-0175">Coiled coil</keyword>
<dbReference type="InterPro" id="IPR004827">
    <property type="entry name" value="bZIP"/>
</dbReference>
<feature type="compositionally biased region" description="Basic and acidic residues" evidence="2">
    <location>
        <begin position="452"/>
        <end position="466"/>
    </location>
</feature>
<name>A0A507D952_9FUNG</name>
<feature type="compositionally biased region" description="Polar residues" evidence="2">
    <location>
        <begin position="324"/>
        <end position="340"/>
    </location>
</feature>
<evidence type="ECO:0000313" key="5">
    <source>
        <dbReference type="Proteomes" id="UP000320475"/>
    </source>
</evidence>
<dbReference type="EMBL" id="QEAM01000065">
    <property type="protein sequence ID" value="TPX47907.1"/>
    <property type="molecule type" value="Genomic_DNA"/>
</dbReference>
<dbReference type="InterPro" id="IPR046347">
    <property type="entry name" value="bZIP_sf"/>
</dbReference>
<dbReference type="Proteomes" id="UP000320475">
    <property type="component" value="Unassembled WGS sequence"/>
</dbReference>
<evidence type="ECO:0000256" key="2">
    <source>
        <dbReference type="SAM" id="MobiDB-lite"/>
    </source>
</evidence>
<dbReference type="SMART" id="SM00338">
    <property type="entry name" value="BRLZ"/>
    <property type="match status" value="1"/>
</dbReference>
<sequence length="673" mass="73295">MMAISEPGSTANAVQVTSVIHDHARTNEVNMMRWQPTMPHRQHHPSPPLPTNSLTEAGGGSMLLKAFHAQNHQQSDHANQEYTLKNPQAHFFVVRSSPAVQRGGSGQTYEHHMTGASASGALNQMEESIFGADACGNTVTSSNVHDQRWQSGDSHHMRSWNRDHPPLIPPNMLDHQPLTNPSQNTHPPSIPINSLTPHVPLTSSTSDYQLDFQKWKQQLTIPHNLTDAEAALALSLVQQQFSTASHPINHYQHQDQPMESQMERAHRLLSTVPDLSAAPVSEPLNDCNDNNDSGRIAAFCNTSTKDESTTAPTSRRKRNAVANGDTNDSNGSTSGESASASPKAGCEVNETVKNTSKKKKCRSNSSESSDVTDTPTERQSSFRAVKHISLFSSNRSMQKTSSPTPTPPQSVQPASPLAPPAALNPVPRPSTSSPTGTNGINASEGKPKPKRARADRVDKTDHRRCSDVSSDLSSTPPMSSSSSASESEPAPSPSATNTNGRKRKQRTGGKTNAKTKTDSSSSNPNGRSTKQAKPSRSIFKGHTDDDMSEDSEFDAEQLDLEDSDDEYAGVGASSNTGRRRTRSKSNMSSTSRKDSINSESDVTPGTAAPTKHAKQELRRIRNREAAQRSRERKLMYTKNLENENEVLMMENARLKRQLVKLKASIKASYGKTE</sequence>
<feature type="compositionally biased region" description="Low complexity" evidence="2">
    <location>
        <begin position="411"/>
        <end position="425"/>
    </location>
</feature>
<evidence type="ECO:0000256" key="1">
    <source>
        <dbReference type="SAM" id="Coils"/>
    </source>
</evidence>
<protein>
    <recommendedName>
        <fullName evidence="3">BZIP domain-containing protein</fullName>
    </recommendedName>
</protein>
<feature type="compositionally biased region" description="Polar residues" evidence="2">
    <location>
        <begin position="430"/>
        <end position="441"/>
    </location>
</feature>
<proteinExistence type="predicted"/>
<dbReference type="PROSITE" id="PS00036">
    <property type="entry name" value="BZIP_BASIC"/>
    <property type="match status" value="1"/>
</dbReference>
<dbReference type="CDD" id="cd14686">
    <property type="entry name" value="bZIP"/>
    <property type="match status" value="1"/>
</dbReference>
<feature type="compositionally biased region" description="Polar residues" evidence="2">
    <location>
        <begin position="363"/>
        <end position="382"/>
    </location>
</feature>
<accession>A0A507D952</accession>
<dbReference type="SUPFAM" id="SSF57959">
    <property type="entry name" value="Leucine zipper domain"/>
    <property type="match status" value="1"/>
</dbReference>
<feature type="domain" description="BZIP" evidence="3">
    <location>
        <begin position="612"/>
        <end position="662"/>
    </location>
</feature>
<feature type="compositionally biased region" description="Low complexity" evidence="2">
    <location>
        <begin position="469"/>
        <end position="495"/>
    </location>
</feature>
<feature type="compositionally biased region" description="Basic and acidic residues" evidence="2">
    <location>
        <begin position="613"/>
        <end position="634"/>
    </location>
</feature>
<feature type="region of interest" description="Disordered" evidence="2">
    <location>
        <begin position="303"/>
        <end position="637"/>
    </location>
</feature>
<evidence type="ECO:0000259" key="3">
    <source>
        <dbReference type="PROSITE" id="PS50217"/>
    </source>
</evidence>